<dbReference type="RefSeq" id="WP_367887846.1">
    <property type="nucleotide sequence ID" value="NZ_CP130612.1"/>
</dbReference>
<dbReference type="Proteomes" id="UP001229955">
    <property type="component" value="Chromosome"/>
</dbReference>
<dbReference type="EMBL" id="CP130613">
    <property type="protein sequence ID" value="WKW15083.1"/>
    <property type="molecule type" value="Genomic_DNA"/>
</dbReference>
<dbReference type="PANTHER" id="PTHR43398:SF1">
    <property type="entry name" value="DOLICHOL-PHOSPHATE MANNOSYLTRANSFERASE SUBUNIT 1"/>
    <property type="match status" value="1"/>
</dbReference>
<dbReference type="GO" id="GO:0009247">
    <property type="term" value="P:glycolipid biosynthetic process"/>
    <property type="evidence" value="ECO:0007669"/>
    <property type="project" value="TreeGrafter"/>
</dbReference>
<dbReference type="PANTHER" id="PTHR43398">
    <property type="entry name" value="DOLICHOL-PHOSPHATE MANNOSYLTRANSFERASE SUBUNIT 1"/>
    <property type="match status" value="1"/>
</dbReference>
<accession>A0AA49K082</accession>
<organism evidence="5">
    <name type="scientific">Pseudogemmatithrix spongiicola</name>
    <dbReference type="NCBI Taxonomy" id="3062599"/>
    <lineage>
        <taxon>Bacteria</taxon>
        <taxon>Pseudomonadati</taxon>
        <taxon>Gemmatimonadota</taxon>
        <taxon>Gemmatimonadia</taxon>
        <taxon>Gemmatimonadales</taxon>
        <taxon>Gemmatimonadaceae</taxon>
        <taxon>Pseudogemmatithrix</taxon>
    </lineage>
</organism>
<gene>
    <name evidence="5" type="ORF">Strain138_001455</name>
    <name evidence="6" type="ORF">Strain318_001455</name>
</gene>
<dbReference type="FunFam" id="3.90.550.10:FF:000122">
    <property type="entry name" value="Dolichol-phosphate mannosyltransferase subunit 1"/>
    <property type="match status" value="1"/>
</dbReference>
<dbReference type="Pfam" id="PF00535">
    <property type="entry name" value="Glycos_transf_2"/>
    <property type="match status" value="1"/>
</dbReference>
<dbReference type="InterPro" id="IPR039528">
    <property type="entry name" value="DPM1-like"/>
</dbReference>
<accession>A0AA49JUE4</accession>
<evidence type="ECO:0000313" key="5">
    <source>
        <dbReference type="EMBL" id="WKW12174.1"/>
    </source>
</evidence>
<evidence type="ECO:0000256" key="1">
    <source>
        <dbReference type="ARBA" id="ARBA00006739"/>
    </source>
</evidence>
<evidence type="ECO:0000313" key="7">
    <source>
        <dbReference type="Proteomes" id="UP001229955"/>
    </source>
</evidence>
<keyword evidence="3" id="KW-0808">Transferase</keyword>
<dbReference type="GO" id="GO:0004582">
    <property type="term" value="F:dolichyl-phosphate beta-D-mannosyltransferase activity"/>
    <property type="evidence" value="ECO:0007669"/>
    <property type="project" value="InterPro"/>
</dbReference>
<name>A0AA49JUE4_9BACT</name>
<dbReference type="GO" id="GO:0016020">
    <property type="term" value="C:membrane"/>
    <property type="evidence" value="ECO:0007669"/>
    <property type="project" value="GOC"/>
</dbReference>
<evidence type="ECO:0000256" key="2">
    <source>
        <dbReference type="ARBA" id="ARBA00022676"/>
    </source>
</evidence>
<evidence type="ECO:0000259" key="4">
    <source>
        <dbReference type="Pfam" id="PF00535"/>
    </source>
</evidence>
<dbReference type="Gene3D" id="3.90.550.10">
    <property type="entry name" value="Spore Coat Polysaccharide Biosynthesis Protein SpsA, Chain A"/>
    <property type="match status" value="1"/>
</dbReference>
<protein>
    <submittedName>
        <fullName evidence="5">Polyprenol monophosphomannose synthase</fullName>
    </submittedName>
</protein>
<dbReference type="InterPro" id="IPR029044">
    <property type="entry name" value="Nucleotide-diphossugar_trans"/>
</dbReference>
<evidence type="ECO:0000256" key="3">
    <source>
        <dbReference type="ARBA" id="ARBA00022679"/>
    </source>
</evidence>
<dbReference type="AlphaFoldDB" id="A0AA49JUE4"/>
<evidence type="ECO:0000313" key="6">
    <source>
        <dbReference type="EMBL" id="WKW15083.1"/>
    </source>
</evidence>
<comment type="similarity">
    <text evidence="1">Belongs to the glycosyltransferase 2 family.</text>
</comment>
<reference evidence="5" key="1">
    <citation type="submission" date="2023-07" db="EMBL/GenBank/DDBJ databases">
        <authorList>
            <person name="Haufschild T."/>
            <person name="Kallscheuer N."/>
            <person name="Hammer J."/>
            <person name="Kohn T."/>
            <person name="Kabuu M."/>
            <person name="Jogler M."/>
            <person name="Wohfarth N."/>
            <person name="Heuer A."/>
            <person name="Rohde M."/>
            <person name="van Teeseling M.C.F."/>
            <person name="Jogler C."/>
        </authorList>
    </citation>
    <scope>NUCLEOTIDE SEQUENCE</scope>
    <source>
        <strain evidence="5">Strain 138</strain>
        <strain evidence="6">Strain 318</strain>
    </source>
</reference>
<sequence length="243" mass="27521">MAATTSRGLVIVPTYNESENIRTLLRAVLDADARLDVLVVDDNSPDKTGDIVAGISVDEPRVHLLRRPGKMGLGTAYRDGFRWALARDYELIFEMDADFSHSPSHLTEFLTASESADFVLGSRYLNGKVTVVNWPISRLLLSYGANIYARIVTGMKLWDATGGFKCFHRRVLEAIDLNDVRSNGYAFQIEMSFRAMRKGFRPIEIPIVFTDRTEGESKMSGHIVREAIFMVWRLRWWAITGRV</sequence>
<dbReference type="InterPro" id="IPR001173">
    <property type="entry name" value="Glyco_trans_2-like"/>
</dbReference>
<dbReference type="CDD" id="cd06442">
    <property type="entry name" value="DPM1_like"/>
    <property type="match status" value="1"/>
</dbReference>
<feature type="domain" description="Glycosyltransferase 2-like" evidence="4">
    <location>
        <begin position="10"/>
        <end position="174"/>
    </location>
</feature>
<dbReference type="KEGG" id="pspc:Strain318_001455"/>
<dbReference type="SUPFAM" id="SSF53448">
    <property type="entry name" value="Nucleotide-diphospho-sugar transferases"/>
    <property type="match status" value="1"/>
</dbReference>
<keyword evidence="2" id="KW-0328">Glycosyltransferase</keyword>
<dbReference type="EMBL" id="CP130612">
    <property type="protein sequence ID" value="WKW12174.1"/>
    <property type="molecule type" value="Genomic_DNA"/>
</dbReference>
<proteinExistence type="inferred from homology"/>
<keyword evidence="7" id="KW-1185">Reference proteome</keyword>